<keyword evidence="5" id="KW-1133">Transmembrane helix</keyword>
<dbReference type="InterPro" id="IPR041854">
    <property type="entry name" value="BFD-like_2Fe2S-bd_dom_sf"/>
</dbReference>
<keyword evidence="5" id="KW-0472">Membrane</keyword>
<dbReference type="PRINTS" id="PR00411">
    <property type="entry name" value="PNDRDTASEI"/>
</dbReference>
<keyword evidence="4" id="KW-0274">FAD</keyword>
<keyword evidence="3" id="KW-0285">Flavoprotein</keyword>
<feature type="transmembrane region" description="Helical" evidence="5">
    <location>
        <begin position="532"/>
        <end position="551"/>
    </location>
</feature>
<feature type="domain" description="BFD-like [2Fe-2S]-binding" evidence="6">
    <location>
        <begin position="431"/>
        <end position="478"/>
    </location>
</feature>
<dbReference type="Pfam" id="PF04324">
    <property type="entry name" value="Fer2_BFD"/>
    <property type="match status" value="1"/>
</dbReference>
<evidence type="ECO:0000256" key="1">
    <source>
        <dbReference type="ARBA" id="ARBA00001974"/>
    </source>
</evidence>
<dbReference type="Gene3D" id="3.50.50.60">
    <property type="entry name" value="FAD/NAD(P)-binding domain"/>
    <property type="match status" value="2"/>
</dbReference>
<dbReference type="InterPro" id="IPR016156">
    <property type="entry name" value="FAD/NAD-linked_Rdtase_dimer_sf"/>
</dbReference>
<dbReference type="InterPro" id="IPR007419">
    <property type="entry name" value="BFD-like_2Fe2S-bd_dom"/>
</dbReference>
<dbReference type="EMBL" id="FXXP01000001">
    <property type="protein sequence ID" value="SMX26306.1"/>
    <property type="molecule type" value="Genomic_DNA"/>
</dbReference>
<dbReference type="InterPro" id="IPR050260">
    <property type="entry name" value="FAD-bd_OxRdtase"/>
</dbReference>
<dbReference type="Pfam" id="PF18267">
    <property type="entry name" value="Rubredoxin_C"/>
    <property type="match status" value="1"/>
</dbReference>
<evidence type="ECO:0000256" key="5">
    <source>
        <dbReference type="SAM" id="Phobius"/>
    </source>
</evidence>
<proteinExistence type="inferred from homology"/>
<comment type="cofactor">
    <cofactor evidence="1">
        <name>FAD</name>
        <dbReference type="ChEBI" id="CHEBI:57692"/>
    </cofactor>
</comment>
<feature type="transmembrane region" description="Helical" evidence="5">
    <location>
        <begin position="571"/>
        <end position="590"/>
    </location>
</feature>
<organism evidence="9 10">
    <name type="scientific">Pelagimonas phthalicica</name>
    <dbReference type="NCBI Taxonomy" id="1037362"/>
    <lineage>
        <taxon>Bacteria</taxon>
        <taxon>Pseudomonadati</taxon>
        <taxon>Pseudomonadota</taxon>
        <taxon>Alphaproteobacteria</taxon>
        <taxon>Rhodobacterales</taxon>
        <taxon>Roseobacteraceae</taxon>
        <taxon>Pelagimonas</taxon>
    </lineage>
</organism>
<dbReference type="RefSeq" id="WP_099242059.1">
    <property type="nucleotide sequence ID" value="NZ_FXXP01000001.1"/>
</dbReference>
<dbReference type="InterPro" id="IPR041575">
    <property type="entry name" value="Rubredoxin_C"/>
</dbReference>
<dbReference type="PANTHER" id="PTHR43429:SF3">
    <property type="entry name" value="NITRITE REDUCTASE [NAD(P)H]"/>
    <property type="match status" value="1"/>
</dbReference>
<protein>
    <submittedName>
        <fullName evidence="9">Nitrite reductase [NAD(P)H]</fullName>
        <ecNumber evidence="9">1.7.1.4</ecNumber>
    </submittedName>
</protein>
<keyword evidence="9" id="KW-0560">Oxidoreductase</keyword>
<keyword evidence="5" id="KW-0812">Transmembrane</keyword>
<feature type="domain" description="NADH-rubredoxin oxidoreductase C-terminal" evidence="8">
    <location>
        <begin position="328"/>
        <end position="397"/>
    </location>
</feature>
<evidence type="ECO:0000259" key="8">
    <source>
        <dbReference type="Pfam" id="PF18267"/>
    </source>
</evidence>
<comment type="similarity">
    <text evidence="2">Belongs to the FAD-dependent oxidoreductase family.</text>
</comment>
<dbReference type="Gene3D" id="1.10.10.1100">
    <property type="entry name" value="BFD-like [2Fe-2S]-binding domain"/>
    <property type="match status" value="1"/>
</dbReference>
<sequence>MSIHPLPDQIEIAPEKMPKRIVVIGGGPVGARAATKLAADAKGLDVTLLTTEAYEPYNRVKLTPLLAGDVQFGEITTPDLAGAKPNLTLRTGLPVTAIDRAEKLAKTADGQVWPYDKLIIATGSRANVPGIPGRDLSGVFTFRSAADASALMARSISARNVVVIGGGLLGLEAARGMQRRQVNVTVIEHENRIMPRQLDTEAGALLRQEIEALGVAVKTGIGVKTIEGTDRVTGIVLMDGSEIACDTVIICTGVRANTDLARDAKIPFHRAIVVDDEMRTADPDIFAIGECAEHQGVLQGLVGPGFEQADVAVAQILGQAKTYQRAVPATKLKVIGAEVFSAGEIEQLEVAPKTRSQIWRAGNQYRRIFIQQGKLVGAIAVGGWPQASRVQSAIQQGATVYPWMVFRFLRTGFLWPDGEEDVADMADAATVCNCTGVTCGRLRDALAAGANTPQALGEATGAGNVCGSCQPMLEELVNAGGPPKPVRLFRAILAVSALAGLVALILAFAPRIPFPQSFDADSLRMWLWQDNIVRQWSGFILLGLTVTAMLIGLRKRIRFMDRLGQYDGWRLIHLGIGALAGIGLVAHTGLRAGSNLNLMLFICFALTLILGALAGLATGGDHELRARRIGTARKPARQIPTWLHILAIWPLPVLILAHVLASYAF</sequence>
<dbReference type="Proteomes" id="UP000225972">
    <property type="component" value="Unassembled WGS sequence"/>
</dbReference>
<gene>
    <name evidence="9" type="primary">nasD_1</name>
    <name evidence="9" type="ORF">TRP8649_00379</name>
</gene>
<reference evidence="10" key="1">
    <citation type="submission" date="2017-05" db="EMBL/GenBank/DDBJ databases">
        <authorList>
            <person name="Rodrigo-Torres L."/>
            <person name="Arahal R. D."/>
            <person name="Lucena T."/>
        </authorList>
    </citation>
    <scope>NUCLEOTIDE SEQUENCE [LARGE SCALE GENOMIC DNA]</scope>
    <source>
        <strain evidence="10">CECT 8649</strain>
    </source>
</reference>
<evidence type="ECO:0000259" key="7">
    <source>
        <dbReference type="Pfam" id="PF07992"/>
    </source>
</evidence>
<dbReference type="InterPro" id="IPR036188">
    <property type="entry name" value="FAD/NAD-bd_sf"/>
</dbReference>
<dbReference type="AlphaFoldDB" id="A0A238J8W7"/>
<dbReference type="PRINTS" id="PR00368">
    <property type="entry name" value="FADPNR"/>
</dbReference>
<evidence type="ECO:0000313" key="10">
    <source>
        <dbReference type="Proteomes" id="UP000225972"/>
    </source>
</evidence>
<dbReference type="SUPFAM" id="SSF51905">
    <property type="entry name" value="FAD/NAD(P)-binding domain"/>
    <property type="match status" value="1"/>
</dbReference>
<keyword evidence="10" id="KW-1185">Reference proteome</keyword>
<dbReference type="Gene3D" id="3.30.390.30">
    <property type="match status" value="1"/>
</dbReference>
<name>A0A238J8W7_9RHOB</name>
<feature type="transmembrane region" description="Helical" evidence="5">
    <location>
        <begin position="596"/>
        <end position="620"/>
    </location>
</feature>
<dbReference type="EC" id="1.7.1.4" evidence="9"/>
<evidence type="ECO:0000313" key="9">
    <source>
        <dbReference type="EMBL" id="SMX26306.1"/>
    </source>
</evidence>
<feature type="domain" description="FAD/NAD(P)-binding" evidence="7">
    <location>
        <begin position="20"/>
        <end position="315"/>
    </location>
</feature>
<accession>A0A238J8W7</accession>
<dbReference type="OrthoDB" id="9768666at2"/>
<evidence type="ECO:0000256" key="2">
    <source>
        <dbReference type="ARBA" id="ARBA00006442"/>
    </source>
</evidence>
<dbReference type="GO" id="GO:0008942">
    <property type="term" value="F:nitrite reductase [NAD(P)H] activity"/>
    <property type="evidence" value="ECO:0007669"/>
    <property type="project" value="UniProtKB-EC"/>
</dbReference>
<dbReference type="InterPro" id="IPR023753">
    <property type="entry name" value="FAD/NAD-binding_dom"/>
</dbReference>
<evidence type="ECO:0000256" key="4">
    <source>
        <dbReference type="ARBA" id="ARBA00022827"/>
    </source>
</evidence>
<dbReference type="PANTHER" id="PTHR43429">
    <property type="entry name" value="PYRIDINE NUCLEOTIDE-DISULFIDE OXIDOREDUCTASE DOMAIN-CONTAINING"/>
    <property type="match status" value="1"/>
</dbReference>
<feature type="transmembrane region" description="Helical" evidence="5">
    <location>
        <begin position="491"/>
        <end position="512"/>
    </location>
</feature>
<dbReference type="Pfam" id="PF07992">
    <property type="entry name" value="Pyr_redox_2"/>
    <property type="match status" value="1"/>
</dbReference>
<evidence type="ECO:0000256" key="3">
    <source>
        <dbReference type="ARBA" id="ARBA00022630"/>
    </source>
</evidence>
<evidence type="ECO:0000259" key="6">
    <source>
        <dbReference type="Pfam" id="PF04324"/>
    </source>
</evidence>
<feature type="transmembrane region" description="Helical" evidence="5">
    <location>
        <begin position="641"/>
        <end position="664"/>
    </location>
</feature>